<proteinExistence type="predicted"/>
<evidence type="ECO:0000256" key="1">
    <source>
        <dbReference type="ARBA" id="ARBA00004123"/>
    </source>
</evidence>
<dbReference type="KEGG" id="dci:113469821"/>
<dbReference type="Proteomes" id="UP000079169">
    <property type="component" value="Unplaced"/>
</dbReference>
<dbReference type="PaxDb" id="121845-A0A3Q0J568"/>
<comment type="subcellular location">
    <subcellularLocation>
        <location evidence="1">Nucleus</location>
    </subcellularLocation>
</comment>
<dbReference type="InterPro" id="IPR009057">
    <property type="entry name" value="Homeodomain-like_sf"/>
</dbReference>
<dbReference type="Gene3D" id="1.10.10.60">
    <property type="entry name" value="Homeodomain-like"/>
    <property type="match status" value="1"/>
</dbReference>
<dbReference type="RefSeq" id="XP_026683571.1">
    <property type="nucleotide sequence ID" value="XM_026827770.1"/>
</dbReference>
<dbReference type="GeneID" id="113469821"/>
<organism evidence="4 5">
    <name type="scientific">Diaphorina citri</name>
    <name type="common">Asian citrus psyllid</name>
    <dbReference type="NCBI Taxonomy" id="121845"/>
    <lineage>
        <taxon>Eukaryota</taxon>
        <taxon>Metazoa</taxon>
        <taxon>Ecdysozoa</taxon>
        <taxon>Arthropoda</taxon>
        <taxon>Hexapoda</taxon>
        <taxon>Insecta</taxon>
        <taxon>Pterygota</taxon>
        <taxon>Neoptera</taxon>
        <taxon>Paraneoptera</taxon>
        <taxon>Hemiptera</taxon>
        <taxon>Sternorrhyncha</taxon>
        <taxon>Psylloidea</taxon>
        <taxon>Psyllidae</taxon>
        <taxon>Diaphorininae</taxon>
        <taxon>Diaphorina</taxon>
    </lineage>
</organism>
<keyword evidence="4" id="KW-1185">Reference proteome</keyword>
<evidence type="ECO:0000259" key="3">
    <source>
        <dbReference type="Pfam" id="PF05225"/>
    </source>
</evidence>
<dbReference type="GO" id="GO:0003677">
    <property type="term" value="F:DNA binding"/>
    <property type="evidence" value="ECO:0007669"/>
    <property type="project" value="InterPro"/>
</dbReference>
<sequence>MRHLFALGSICATPLFIKNTEVHVVQFDGLEAINEEENPLAPWLTLKPPIEPKDSSKESQLTTTNTSETNDQQFFIVGLDGSHCSVDEFFMSVDDGGSVPVPQPEEKTIAKADLINQAIEDIATNKKTISDIVNTYNIPRSTIYYRAKSSGIKIGEKYNKLVKDLDDAVKYVKGGATLKEACDKYGVAKTVLWRRVNKELGHRALTARAQCKSKYSQTSLENALLDLKNGKS</sequence>
<feature type="region of interest" description="Disordered" evidence="2">
    <location>
        <begin position="43"/>
        <end position="66"/>
    </location>
</feature>
<dbReference type="AlphaFoldDB" id="A0A3Q0J568"/>
<protein>
    <submittedName>
        <fullName evidence="5">Uncharacterized protein LOC113469821</fullName>
    </submittedName>
</protein>
<gene>
    <name evidence="5" type="primary">LOC113469821</name>
</gene>
<dbReference type="GO" id="GO:0005634">
    <property type="term" value="C:nucleus"/>
    <property type="evidence" value="ECO:0007669"/>
    <property type="project" value="UniProtKB-SubCell"/>
</dbReference>
<feature type="domain" description="HTH psq-type" evidence="3">
    <location>
        <begin position="164"/>
        <end position="198"/>
    </location>
</feature>
<accession>A0A3Q0J568</accession>
<name>A0A3Q0J568_DIACI</name>
<dbReference type="SUPFAM" id="SSF46689">
    <property type="entry name" value="Homeodomain-like"/>
    <property type="match status" value="1"/>
</dbReference>
<reference evidence="5" key="1">
    <citation type="submission" date="2025-08" db="UniProtKB">
        <authorList>
            <consortium name="RefSeq"/>
        </authorList>
    </citation>
    <scope>IDENTIFICATION</scope>
</reference>
<evidence type="ECO:0000313" key="5">
    <source>
        <dbReference type="RefSeq" id="XP_026683571.1"/>
    </source>
</evidence>
<dbReference type="Pfam" id="PF05225">
    <property type="entry name" value="HTH_psq"/>
    <property type="match status" value="1"/>
</dbReference>
<evidence type="ECO:0000313" key="4">
    <source>
        <dbReference type="Proteomes" id="UP000079169"/>
    </source>
</evidence>
<dbReference type="InterPro" id="IPR007889">
    <property type="entry name" value="HTH_Psq"/>
</dbReference>
<evidence type="ECO:0000256" key="2">
    <source>
        <dbReference type="SAM" id="MobiDB-lite"/>
    </source>
</evidence>